<feature type="compositionally biased region" description="Low complexity" evidence="1">
    <location>
        <begin position="42"/>
        <end position="56"/>
    </location>
</feature>
<reference evidence="3" key="1">
    <citation type="submission" date="2025-08" db="UniProtKB">
        <authorList>
            <consortium name="RefSeq"/>
        </authorList>
    </citation>
    <scope>IDENTIFICATION</scope>
    <source>
        <tissue evidence="3">Whole blood</tissue>
    </source>
</reference>
<evidence type="ECO:0000313" key="3">
    <source>
        <dbReference type="RefSeq" id="XP_053745807.1"/>
    </source>
</evidence>
<accession>A0A9W2UGY1</accession>
<keyword evidence="2" id="KW-1185">Reference proteome</keyword>
<organism evidence="2 3">
    <name type="scientific">Panthera pardus</name>
    <name type="common">Leopard</name>
    <name type="synonym">Felis pardus</name>
    <dbReference type="NCBI Taxonomy" id="9691"/>
    <lineage>
        <taxon>Eukaryota</taxon>
        <taxon>Metazoa</taxon>
        <taxon>Chordata</taxon>
        <taxon>Craniata</taxon>
        <taxon>Vertebrata</taxon>
        <taxon>Euteleostomi</taxon>
        <taxon>Mammalia</taxon>
        <taxon>Eutheria</taxon>
        <taxon>Laurasiatheria</taxon>
        <taxon>Carnivora</taxon>
        <taxon>Feliformia</taxon>
        <taxon>Felidae</taxon>
        <taxon>Pantherinae</taxon>
        <taxon>Panthera</taxon>
    </lineage>
</organism>
<evidence type="ECO:0000256" key="1">
    <source>
        <dbReference type="SAM" id="MobiDB-lite"/>
    </source>
</evidence>
<dbReference type="AlphaFoldDB" id="A0A9W2UGY1"/>
<evidence type="ECO:0000313" key="2">
    <source>
        <dbReference type="Proteomes" id="UP001165780"/>
    </source>
</evidence>
<protein>
    <submittedName>
        <fullName evidence="3">CDC42 small effector protein 1 isoform X1</fullName>
    </submittedName>
</protein>
<dbReference type="CTD" id="56882"/>
<proteinExistence type="predicted"/>
<dbReference type="Proteomes" id="UP001165780">
    <property type="component" value="Unplaced"/>
</dbReference>
<dbReference type="GeneID" id="109257017"/>
<name>A0A9W2UGY1_PANPR</name>
<gene>
    <name evidence="3" type="primary">CDC42SE1</name>
</gene>
<feature type="region of interest" description="Disordered" evidence="1">
    <location>
        <begin position="1"/>
        <end position="113"/>
    </location>
</feature>
<sequence>MRLRASRLGRPPPPPAPGPSRGASRPKPPGHLPRPRVVQCLPSPGGSSAPSSGPDGFRNRVAAVSAPSQPHLCRPALGSPTAQRSQPGKPTPAGTAREPPPAAAASLDAEARQVSGAEEDITLCLPAHPSLILLVPQGLRR</sequence>
<dbReference type="RefSeq" id="XP_053745807.1">
    <property type="nucleotide sequence ID" value="XM_053889832.1"/>
</dbReference>